<proteinExistence type="predicted"/>
<organism evidence="1 2">
    <name type="scientific">Acropora cervicornis</name>
    <name type="common">Staghorn coral</name>
    <dbReference type="NCBI Taxonomy" id="6130"/>
    <lineage>
        <taxon>Eukaryota</taxon>
        <taxon>Metazoa</taxon>
        <taxon>Cnidaria</taxon>
        <taxon>Anthozoa</taxon>
        <taxon>Hexacorallia</taxon>
        <taxon>Scleractinia</taxon>
        <taxon>Astrocoeniina</taxon>
        <taxon>Acroporidae</taxon>
        <taxon>Acropora</taxon>
    </lineage>
</organism>
<accession>A0AAD9QG81</accession>
<keyword evidence="2" id="KW-1185">Reference proteome</keyword>
<dbReference type="AlphaFoldDB" id="A0AAD9QG81"/>
<comment type="caution">
    <text evidence="1">The sequence shown here is derived from an EMBL/GenBank/DDBJ whole genome shotgun (WGS) entry which is preliminary data.</text>
</comment>
<evidence type="ECO:0000313" key="2">
    <source>
        <dbReference type="Proteomes" id="UP001249851"/>
    </source>
</evidence>
<dbReference type="EMBL" id="JARQWQ010000035">
    <property type="protein sequence ID" value="KAK2560729.1"/>
    <property type="molecule type" value="Genomic_DNA"/>
</dbReference>
<gene>
    <name evidence="1" type="ORF">P5673_016505</name>
</gene>
<sequence>MARIPILWVSSCKSPMPSLSENLRQMRTKKNHFSQSSDQLPQHVNTAEEVIEEVFRISHVGCGSHAMITMEVGKPSSQSQVTFQIDTGAECNFLSLKDYQQVTWDVH</sequence>
<protein>
    <submittedName>
        <fullName evidence="1">Uncharacterized protein</fullName>
    </submittedName>
</protein>
<name>A0AAD9QG81_ACRCE</name>
<reference evidence="1" key="1">
    <citation type="journal article" date="2023" name="G3 (Bethesda)">
        <title>Whole genome assembly and annotation of the endangered Caribbean coral Acropora cervicornis.</title>
        <authorList>
            <person name="Selwyn J.D."/>
            <person name="Vollmer S.V."/>
        </authorList>
    </citation>
    <scope>NUCLEOTIDE SEQUENCE</scope>
    <source>
        <strain evidence="1">K2</strain>
    </source>
</reference>
<reference evidence="1" key="2">
    <citation type="journal article" date="2023" name="Science">
        <title>Genomic signatures of disease resistance in endangered staghorn corals.</title>
        <authorList>
            <person name="Vollmer S.V."/>
            <person name="Selwyn J.D."/>
            <person name="Despard B.A."/>
            <person name="Roesel C.L."/>
        </authorList>
    </citation>
    <scope>NUCLEOTIDE SEQUENCE</scope>
    <source>
        <strain evidence="1">K2</strain>
    </source>
</reference>
<dbReference type="Proteomes" id="UP001249851">
    <property type="component" value="Unassembled WGS sequence"/>
</dbReference>
<evidence type="ECO:0000313" key="1">
    <source>
        <dbReference type="EMBL" id="KAK2560729.1"/>
    </source>
</evidence>